<name>A0ACB9RTF5_9MYRT</name>
<dbReference type="EMBL" id="CM042882">
    <property type="protein sequence ID" value="KAI4382104.1"/>
    <property type="molecule type" value="Genomic_DNA"/>
</dbReference>
<organism evidence="1 2">
    <name type="scientific">Melastoma candidum</name>
    <dbReference type="NCBI Taxonomy" id="119954"/>
    <lineage>
        <taxon>Eukaryota</taxon>
        <taxon>Viridiplantae</taxon>
        <taxon>Streptophyta</taxon>
        <taxon>Embryophyta</taxon>
        <taxon>Tracheophyta</taxon>
        <taxon>Spermatophyta</taxon>
        <taxon>Magnoliopsida</taxon>
        <taxon>eudicotyledons</taxon>
        <taxon>Gunneridae</taxon>
        <taxon>Pentapetalae</taxon>
        <taxon>rosids</taxon>
        <taxon>malvids</taxon>
        <taxon>Myrtales</taxon>
        <taxon>Melastomataceae</taxon>
        <taxon>Melastomatoideae</taxon>
        <taxon>Melastomateae</taxon>
        <taxon>Melastoma</taxon>
    </lineage>
</organism>
<accession>A0ACB9RTF5</accession>
<dbReference type="Proteomes" id="UP001057402">
    <property type="component" value="Chromosome 3"/>
</dbReference>
<comment type="caution">
    <text evidence="1">The sequence shown here is derived from an EMBL/GenBank/DDBJ whole genome shotgun (WGS) entry which is preliminary data.</text>
</comment>
<evidence type="ECO:0000313" key="2">
    <source>
        <dbReference type="Proteomes" id="UP001057402"/>
    </source>
</evidence>
<gene>
    <name evidence="1" type="ORF">MLD38_008108</name>
</gene>
<protein>
    <submittedName>
        <fullName evidence="1">Uncharacterized protein</fullName>
    </submittedName>
</protein>
<reference evidence="2" key="1">
    <citation type="journal article" date="2023" name="Front. Plant Sci.">
        <title>Chromosomal-level genome assembly of Melastoma candidum provides insights into trichome evolution.</title>
        <authorList>
            <person name="Zhong Y."/>
            <person name="Wu W."/>
            <person name="Sun C."/>
            <person name="Zou P."/>
            <person name="Liu Y."/>
            <person name="Dai S."/>
            <person name="Zhou R."/>
        </authorList>
    </citation>
    <scope>NUCLEOTIDE SEQUENCE [LARGE SCALE GENOMIC DNA]</scope>
</reference>
<keyword evidence="2" id="KW-1185">Reference proteome</keyword>
<sequence>MADPAEHSFYDEPGLSYSIEKPMTDWDGKRKEWLRQHPSYIQGLHDRILMITGSQPSPCKNQIGDHLLLRLFKNKVDYCRIHGCDVFYNDALLHPKMTGYWAKYAIIRAAMLAHPEVEWIWWVDSDALITDMEFRLPLDRYRAYNLVVPGWPNLVFGAKKKSWTSINAGIFLIRNCQWSMDFLHQWAGAGPQTPEYENWGNILRSAFEDKLYPDSDDQSALLYLILKHQGSTFGNKIRIESEYTLHGYWLGIVGELDNLTDSYRDMEKWVPGLRRRHAEAVSEYYGSEREKHRRMKASKKKREGGEGGHDRKPFITHFTGCSPCSGEHNPLYKGEQCWEGMVKALNFADNQVLRNYGFMRRDLRNTSEVSEVAFDYPADEDVWGEEMTTLTPPK</sequence>
<evidence type="ECO:0000313" key="1">
    <source>
        <dbReference type="EMBL" id="KAI4382104.1"/>
    </source>
</evidence>
<proteinExistence type="predicted"/>